<keyword evidence="1" id="KW-0812">Transmembrane</keyword>
<evidence type="ECO:0000313" key="2">
    <source>
        <dbReference type="EMBL" id="SNS80502.1"/>
    </source>
</evidence>
<organism evidence="2 3">
    <name type="scientific">Geodermatophilus saharensis</name>
    <dbReference type="NCBI Taxonomy" id="1137994"/>
    <lineage>
        <taxon>Bacteria</taxon>
        <taxon>Bacillati</taxon>
        <taxon>Actinomycetota</taxon>
        <taxon>Actinomycetes</taxon>
        <taxon>Geodermatophilales</taxon>
        <taxon>Geodermatophilaceae</taxon>
        <taxon>Geodermatophilus</taxon>
    </lineage>
</organism>
<dbReference type="AlphaFoldDB" id="A0A239HGR5"/>
<keyword evidence="1" id="KW-1133">Transmembrane helix</keyword>
<gene>
    <name evidence="2" type="ORF">SAMN04488107_3865</name>
</gene>
<evidence type="ECO:0008006" key="4">
    <source>
        <dbReference type="Google" id="ProtNLM"/>
    </source>
</evidence>
<proteinExistence type="predicted"/>
<feature type="transmembrane region" description="Helical" evidence="1">
    <location>
        <begin position="96"/>
        <end position="116"/>
    </location>
</feature>
<evidence type="ECO:0000313" key="3">
    <source>
        <dbReference type="Proteomes" id="UP000198386"/>
    </source>
</evidence>
<protein>
    <recommendedName>
        <fullName evidence="4">Integral membrane protein</fullName>
    </recommendedName>
</protein>
<feature type="transmembrane region" description="Helical" evidence="1">
    <location>
        <begin position="6"/>
        <end position="28"/>
    </location>
</feature>
<reference evidence="3" key="1">
    <citation type="submission" date="2017-06" db="EMBL/GenBank/DDBJ databases">
        <authorList>
            <person name="Varghese N."/>
            <person name="Submissions S."/>
        </authorList>
    </citation>
    <scope>NUCLEOTIDE SEQUENCE [LARGE SCALE GENOMIC DNA]</scope>
    <source>
        <strain evidence="3">DSM 45423</strain>
    </source>
</reference>
<dbReference type="EMBL" id="FZOH01000008">
    <property type="protein sequence ID" value="SNS80502.1"/>
    <property type="molecule type" value="Genomic_DNA"/>
</dbReference>
<sequence length="124" mass="12681">MGPMNATLVWSATAVAVVVALAGLASTLAHRRIGLLHLAGAAVLEVVLLVQAVVAGVALAGGERPPETATFLGYLAGVVLLPVAGVLWSRTEPSRWAGTVLAVAALVTLVMVWRLVQLWEAPGA</sequence>
<name>A0A239HGR5_9ACTN</name>
<evidence type="ECO:0000256" key="1">
    <source>
        <dbReference type="SAM" id="Phobius"/>
    </source>
</evidence>
<keyword evidence="1" id="KW-0472">Membrane</keyword>
<feature type="transmembrane region" description="Helical" evidence="1">
    <location>
        <begin position="71"/>
        <end position="89"/>
    </location>
</feature>
<feature type="transmembrane region" description="Helical" evidence="1">
    <location>
        <begin position="35"/>
        <end position="59"/>
    </location>
</feature>
<keyword evidence="3" id="KW-1185">Reference proteome</keyword>
<dbReference type="Proteomes" id="UP000198386">
    <property type="component" value="Unassembled WGS sequence"/>
</dbReference>
<accession>A0A239HGR5</accession>